<dbReference type="AlphaFoldDB" id="A0A8H5BTN4"/>
<organism evidence="1 2">
    <name type="scientific">Psilocybe cf. subviscida</name>
    <dbReference type="NCBI Taxonomy" id="2480587"/>
    <lineage>
        <taxon>Eukaryota</taxon>
        <taxon>Fungi</taxon>
        <taxon>Dikarya</taxon>
        <taxon>Basidiomycota</taxon>
        <taxon>Agaricomycotina</taxon>
        <taxon>Agaricomycetes</taxon>
        <taxon>Agaricomycetidae</taxon>
        <taxon>Agaricales</taxon>
        <taxon>Agaricineae</taxon>
        <taxon>Strophariaceae</taxon>
        <taxon>Psilocybe</taxon>
    </lineage>
</organism>
<sequence>MTLYALYSSGEPAPSLSMDNSQHYAALAHAHFTSPPAFANSCAPSRAPSALTASDFVARDFGAGSPAWYARTVVMTVDATAHPKAVLTPLAPSSS</sequence>
<keyword evidence="2" id="KW-1185">Reference proteome</keyword>
<protein>
    <submittedName>
        <fullName evidence="1">Uncharacterized protein</fullName>
    </submittedName>
</protein>
<dbReference type="EMBL" id="JAACJJ010000002">
    <property type="protein sequence ID" value="KAF5329375.1"/>
    <property type="molecule type" value="Genomic_DNA"/>
</dbReference>
<dbReference type="Proteomes" id="UP000567179">
    <property type="component" value="Unassembled WGS sequence"/>
</dbReference>
<name>A0A8H5BTN4_9AGAR</name>
<proteinExistence type="predicted"/>
<evidence type="ECO:0000313" key="1">
    <source>
        <dbReference type="EMBL" id="KAF5329375.1"/>
    </source>
</evidence>
<comment type="caution">
    <text evidence="1">The sequence shown here is derived from an EMBL/GenBank/DDBJ whole genome shotgun (WGS) entry which is preliminary data.</text>
</comment>
<reference evidence="1 2" key="1">
    <citation type="journal article" date="2020" name="ISME J.">
        <title>Uncovering the hidden diversity of litter-decomposition mechanisms in mushroom-forming fungi.</title>
        <authorList>
            <person name="Floudas D."/>
            <person name="Bentzer J."/>
            <person name="Ahren D."/>
            <person name="Johansson T."/>
            <person name="Persson P."/>
            <person name="Tunlid A."/>
        </authorList>
    </citation>
    <scope>NUCLEOTIDE SEQUENCE [LARGE SCALE GENOMIC DNA]</scope>
    <source>
        <strain evidence="1 2">CBS 101986</strain>
    </source>
</reference>
<evidence type="ECO:0000313" key="2">
    <source>
        <dbReference type="Proteomes" id="UP000567179"/>
    </source>
</evidence>
<gene>
    <name evidence="1" type="ORF">D9619_009212</name>
</gene>
<accession>A0A8H5BTN4</accession>